<dbReference type="RefSeq" id="WP_009206804.1">
    <property type="nucleotide sequence ID" value="NC_022357.1"/>
</dbReference>
<dbReference type="SUPFAM" id="SSF53474">
    <property type="entry name" value="alpha/beta-Hydrolases"/>
    <property type="match status" value="1"/>
</dbReference>
<feature type="signal peptide" evidence="1">
    <location>
        <begin position="1"/>
        <end position="26"/>
    </location>
</feature>
<dbReference type="Proteomes" id="UP000015559">
    <property type="component" value="Chromosome"/>
</dbReference>
<dbReference type="OrthoDB" id="9780765at2"/>
<dbReference type="AlphaFoldDB" id="S6A9K1"/>
<keyword evidence="4" id="KW-1185">Reference proteome</keyword>
<organism evidence="3 4">
    <name type="scientific">Sulfuricella denitrificans (strain DSM 22764 / NBRC 105220 / skB26)</name>
    <dbReference type="NCBI Taxonomy" id="1163617"/>
    <lineage>
        <taxon>Bacteria</taxon>
        <taxon>Pseudomonadati</taxon>
        <taxon>Pseudomonadota</taxon>
        <taxon>Betaproteobacteria</taxon>
        <taxon>Nitrosomonadales</taxon>
        <taxon>Sulfuricellaceae</taxon>
        <taxon>Sulfuricella</taxon>
    </lineage>
</organism>
<gene>
    <name evidence="3" type="ORF">SCD_n00401</name>
</gene>
<proteinExistence type="predicted"/>
<dbReference type="KEGG" id="sdr:SCD_n00401"/>
<reference evidence="3 4" key="1">
    <citation type="journal article" date="2012" name="Appl. Environ. Microbiol.">
        <title>Draft genome sequence of a psychrotolerant sulfur-oxidizing bacterium, Sulfuricella denitrificans skB26, and proteomic insights into cold adaptation.</title>
        <authorList>
            <person name="Watanabe T."/>
            <person name="Kojima H."/>
            <person name="Fukui M."/>
        </authorList>
    </citation>
    <scope>NUCLEOTIDE SEQUENCE [LARGE SCALE GENOMIC DNA]</scope>
    <source>
        <strain evidence="4">skB26</strain>
    </source>
</reference>
<keyword evidence="1" id="KW-0732">Signal</keyword>
<dbReference type="Gene3D" id="3.40.50.1820">
    <property type="entry name" value="alpha/beta hydrolase"/>
    <property type="match status" value="1"/>
</dbReference>
<feature type="chain" id="PRO_5004545794" description="AB hydrolase-1 domain-containing protein" evidence="1">
    <location>
        <begin position="27"/>
        <end position="289"/>
    </location>
</feature>
<evidence type="ECO:0000313" key="4">
    <source>
        <dbReference type="Proteomes" id="UP000015559"/>
    </source>
</evidence>
<sequence length="289" mass="31383">MSGQRYYARGVFALFALLFPVQHATAETVEAKLSTGIIATADFRAGQPSRPAILLLHGFLQTRYAPPMSSLANTLADRGYTVLTPTLTLDINRRAKSLACEAVHTHTMEGDVAEIGFWANWLANKGYSSIALIGHSVGSTQILRYAAKDPNQAVKKVVLTSLVPFHGKPQEVQNALALAKRPAGERNLGRFTLTYCNNNYVAPPAAYLSYVSNDTKQTLDLLGKTKVPAEVILGTADKTITTDWPQKIQSRGTPVTIIDKASHFFDGAQEFDLADKVEAILQNLPAGNQ</sequence>
<dbReference type="eggNOG" id="COG1073">
    <property type="taxonomic scope" value="Bacteria"/>
</dbReference>
<dbReference type="Pfam" id="PF00561">
    <property type="entry name" value="Abhydrolase_1"/>
    <property type="match status" value="1"/>
</dbReference>
<evidence type="ECO:0000259" key="2">
    <source>
        <dbReference type="Pfam" id="PF00561"/>
    </source>
</evidence>
<dbReference type="STRING" id="1163617.SCD_n00401"/>
<dbReference type="HOGENOM" id="CLU_979824_0_0_4"/>
<name>S6A9K1_SULDS</name>
<dbReference type="InterPro" id="IPR000073">
    <property type="entry name" value="AB_hydrolase_1"/>
</dbReference>
<feature type="domain" description="AB hydrolase-1" evidence="2">
    <location>
        <begin position="51"/>
        <end position="165"/>
    </location>
</feature>
<evidence type="ECO:0000256" key="1">
    <source>
        <dbReference type="SAM" id="SignalP"/>
    </source>
</evidence>
<protein>
    <recommendedName>
        <fullName evidence="2">AB hydrolase-1 domain-containing protein</fullName>
    </recommendedName>
</protein>
<accession>S6A9K1</accession>
<dbReference type="EMBL" id="AP013066">
    <property type="protein sequence ID" value="BAN34250.1"/>
    <property type="molecule type" value="Genomic_DNA"/>
</dbReference>
<evidence type="ECO:0000313" key="3">
    <source>
        <dbReference type="EMBL" id="BAN34250.1"/>
    </source>
</evidence>
<dbReference type="InterPro" id="IPR029058">
    <property type="entry name" value="AB_hydrolase_fold"/>
</dbReference>